<evidence type="ECO:0000313" key="2">
    <source>
        <dbReference type="EMBL" id="MDN4571894.1"/>
    </source>
</evidence>
<evidence type="ECO:0000313" key="3">
    <source>
        <dbReference type="EMBL" id="MDN4581348.1"/>
    </source>
</evidence>
<dbReference type="RefSeq" id="WP_301233241.1">
    <property type="nucleotide sequence ID" value="NZ_QAIC01000022.1"/>
</dbReference>
<feature type="region of interest" description="Disordered" evidence="1">
    <location>
        <begin position="1"/>
        <end position="20"/>
    </location>
</feature>
<dbReference type="EMBL" id="QAID01000046">
    <property type="protein sequence ID" value="MDN4581348.1"/>
    <property type="molecule type" value="Genomic_DNA"/>
</dbReference>
<evidence type="ECO:0000256" key="1">
    <source>
        <dbReference type="SAM" id="MobiDB-lite"/>
    </source>
</evidence>
<reference evidence="2" key="1">
    <citation type="submission" date="2018-04" db="EMBL/GenBank/DDBJ databases">
        <authorList>
            <person name="Jy Z."/>
        </authorList>
    </citation>
    <scope>NUCLEOTIDE SEQUENCE</scope>
    <source>
        <strain evidence="3">AS13</strain>
        <strain evidence="2">LA18</strain>
    </source>
</reference>
<dbReference type="Proteomes" id="UP001172791">
    <property type="component" value="Unassembled WGS sequence"/>
</dbReference>
<organism evidence="2 5">
    <name type="scientific">Pandoraea cepalis</name>
    <dbReference type="NCBI Taxonomy" id="2508294"/>
    <lineage>
        <taxon>Bacteria</taxon>
        <taxon>Pseudomonadati</taxon>
        <taxon>Pseudomonadota</taxon>
        <taxon>Betaproteobacteria</taxon>
        <taxon>Burkholderiales</taxon>
        <taxon>Burkholderiaceae</taxon>
        <taxon>Pandoraea</taxon>
    </lineage>
</organism>
<feature type="compositionally biased region" description="Basic and acidic residues" evidence="1">
    <location>
        <begin position="1"/>
        <end position="11"/>
    </location>
</feature>
<evidence type="ECO:0000313" key="4">
    <source>
        <dbReference type="Proteomes" id="UP001172788"/>
    </source>
</evidence>
<protein>
    <recommendedName>
        <fullName evidence="6">Mobilization protein</fullName>
    </recommendedName>
</protein>
<dbReference type="AlphaFoldDB" id="A0AAW7MGQ6"/>
<comment type="caution">
    <text evidence="2">The sequence shown here is derived from an EMBL/GenBank/DDBJ whole genome shotgun (WGS) entry which is preliminary data.</text>
</comment>
<gene>
    <name evidence="2" type="ORF">DBA34_01240</name>
    <name evidence="3" type="ORF">DBB29_24865</name>
</gene>
<accession>A0AAW7MGQ6</accession>
<proteinExistence type="predicted"/>
<evidence type="ECO:0008006" key="6">
    <source>
        <dbReference type="Google" id="ProtNLM"/>
    </source>
</evidence>
<evidence type="ECO:0000313" key="5">
    <source>
        <dbReference type="Proteomes" id="UP001172791"/>
    </source>
</evidence>
<sequence length="100" mass="10875">MDQQVKADPKPRGRGRAASIDDKIAEVEEMLKGLKEKKRQEDRAAIDKNRKGILDLFKSEGMDVVDVAVWQKITPQLRKLLGMPGSVESTANGGAKGAAS</sequence>
<keyword evidence="4" id="KW-1185">Reference proteome</keyword>
<name>A0AAW7MGQ6_9BURK</name>
<dbReference type="Proteomes" id="UP001172788">
    <property type="component" value="Unassembled WGS sequence"/>
</dbReference>
<dbReference type="EMBL" id="QAIC01000022">
    <property type="protein sequence ID" value="MDN4571894.1"/>
    <property type="molecule type" value="Genomic_DNA"/>
</dbReference>